<evidence type="ECO:0000256" key="4">
    <source>
        <dbReference type="SAM" id="MobiDB-lite"/>
    </source>
</evidence>
<dbReference type="SUPFAM" id="SSF52141">
    <property type="entry name" value="Uracil-DNA glycosylase-like"/>
    <property type="match status" value="1"/>
</dbReference>
<feature type="region of interest" description="Disordered" evidence="4">
    <location>
        <begin position="237"/>
        <end position="266"/>
    </location>
</feature>
<dbReference type="GO" id="GO:0006285">
    <property type="term" value="P:base-excision repair, AP site formation"/>
    <property type="evidence" value="ECO:0007669"/>
    <property type="project" value="InterPro"/>
</dbReference>
<dbReference type="GO" id="GO:0004844">
    <property type="term" value="F:uracil DNA N-glycosylase activity"/>
    <property type="evidence" value="ECO:0007669"/>
    <property type="project" value="TreeGrafter"/>
</dbReference>
<dbReference type="PANTHER" id="PTHR12159:SF9">
    <property type="entry name" value="G_T MISMATCH-SPECIFIC THYMINE DNA GLYCOSYLASE"/>
    <property type="match status" value="1"/>
</dbReference>
<dbReference type="PANTHER" id="PTHR12159">
    <property type="entry name" value="G/T AND G/U MISMATCH-SPECIFIC DNA GLYCOSYLASE"/>
    <property type="match status" value="1"/>
</dbReference>
<proteinExistence type="predicted"/>
<keyword evidence="1" id="KW-0227">DNA damage</keyword>
<dbReference type="AlphaFoldDB" id="A0A067MF73"/>
<evidence type="ECO:0000259" key="5">
    <source>
        <dbReference type="Pfam" id="PF03167"/>
    </source>
</evidence>
<protein>
    <recommendedName>
        <fullName evidence="5">Uracil-DNA glycosylase-like domain-containing protein</fullName>
    </recommendedName>
</protein>
<evidence type="ECO:0000256" key="1">
    <source>
        <dbReference type="ARBA" id="ARBA00022763"/>
    </source>
</evidence>
<dbReference type="STRING" id="930990.A0A067MF73"/>
<keyword evidence="7" id="KW-1185">Reference proteome</keyword>
<dbReference type="InterPro" id="IPR005122">
    <property type="entry name" value="Uracil-DNA_glycosylase-like"/>
</dbReference>
<feature type="domain" description="Uracil-DNA glycosylase-like" evidence="5">
    <location>
        <begin position="119"/>
        <end position="247"/>
    </location>
</feature>
<evidence type="ECO:0000256" key="3">
    <source>
        <dbReference type="ARBA" id="ARBA00023204"/>
    </source>
</evidence>
<dbReference type="OrthoDB" id="565731at2759"/>
<dbReference type="InterPro" id="IPR015637">
    <property type="entry name" value="MUG/TDG"/>
</dbReference>
<dbReference type="Pfam" id="PF03167">
    <property type="entry name" value="UDG"/>
    <property type="match status" value="1"/>
</dbReference>
<keyword evidence="2" id="KW-0378">Hydrolase</keyword>
<evidence type="ECO:0000313" key="6">
    <source>
        <dbReference type="EMBL" id="KDQ10527.1"/>
    </source>
</evidence>
<gene>
    <name evidence="6" type="ORF">BOTBODRAFT_36223</name>
</gene>
<dbReference type="Gene3D" id="3.40.470.10">
    <property type="entry name" value="Uracil-DNA glycosylase-like domain"/>
    <property type="match status" value="1"/>
</dbReference>
<dbReference type="GO" id="GO:0008263">
    <property type="term" value="F:pyrimidine-specific mismatch base pair DNA N-glycosylase activity"/>
    <property type="evidence" value="ECO:0007669"/>
    <property type="project" value="TreeGrafter"/>
</dbReference>
<name>A0A067MF73_BOTB1</name>
<evidence type="ECO:0000313" key="7">
    <source>
        <dbReference type="Proteomes" id="UP000027195"/>
    </source>
</evidence>
<reference evidence="7" key="1">
    <citation type="journal article" date="2014" name="Proc. Natl. Acad. Sci. U.S.A.">
        <title>Extensive sampling of basidiomycete genomes demonstrates inadequacy of the white-rot/brown-rot paradigm for wood decay fungi.</title>
        <authorList>
            <person name="Riley R."/>
            <person name="Salamov A.A."/>
            <person name="Brown D.W."/>
            <person name="Nagy L.G."/>
            <person name="Floudas D."/>
            <person name="Held B.W."/>
            <person name="Levasseur A."/>
            <person name="Lombard V."/>
            <person name="Morin E."/>
            <person name="Otillar R."/>
            <person name="Lindquist E.A."/>
            <person name="Sun H."/>
            <person name="LaButti K.M."/>
            <person name="Schmutz J."/>
            <person name="Jabbour D."/>
            <person name="Luo H."/>
            <person name="Baker S.E."/>
            <person name="Pisabarro A.G."/>
            <person name="Walton J.D."/>
            <person name="Blanchette R.A."/>
            <person name="Henrissat B."/>
            <person name="Martin F."/>
            <person name="Cullen D."/>
            <person name="Hibbett D.S."/>
            <person name="Grigoriev I.V."/>
        </authorList>
    </citation>
    <scope>NUCLEOTIDE SEQUENCE [LARGE SCALE GENOMIC DNA]</scope>
    <source>
        <strain evidence="7">FD-172 SS1</strain>
    </source>
</reference>
<feature type="region of interest" description="Disordered" evidence="4">
    <location>
        <begin position="1"/>
        <end position="103"/>
    </location>
</feature>
<sequence length="350" mass="38710">MKTENRDSFEPEASNQSDPEGAGKCKLKMDLQAFAFGTPVTPRRSLRTKPESSGKIVPVPTGNATRKTLAQKRKRSTSLSNSDEEQGEKRKKKKPLKRGYAPPETYAHLNSLTDCLKEGVDVLFCGINPGCMSATKGCHFASPTNHFWRCLHRSGLTSRLLSPSEDHTLPDAFNIGLTNLVERPSAEAAELSKKEMAESVPTLFRKIVGVRPRVVCFVGKSIWDAFEARVKKDSGGLKKSKTELDSTKFGGPAPSKPTKGRQKPVTKWGSQPYKLVYDSERAELTADAQDERIAETLFFLVPSTSGRVVSHQLSDKVELFTELKSQVDQVKMMKFDPGETLPISSSLYQD</sequence>
<keyword evidence="3" id="KW-0234">DNA repair</keyword>
<organism evidence="6 7">
    <name type="scientific">Botryobasidium botryosum (strain FD-172 SS1)</name>
    <dbReference type="NCBI Taxonomy" id="930990"/>
    <lineage>
        <taxon>Eukaryota</taxon>
        <taxon>Fungi</taxon>
        <taxon>Dikarya</taxon>
        <taxon>Basidiomycota</taxon>
        <taxon>Agaricomycotina</taxon>
        <taxon>Agaricomycetes</taxon>
        <taxon>Cantharellales</taxon>
        <taxon>Botryobasidiaceae</taxon>
        <taxon>Botryobasidium</taxon>
    </lineage>
</organism>
<dbReference type="Proteomes" id="UP000027195">
    <property type="component" value="Unassembled WGS sequence"/>
</dbReference>
<dbReference type="InParanoid" id="A0A067MF73"/>
<dbReference type="HOGENOM" id="CLU_042829_0_1_1"/>
<evidence type="ECO:0000256" key="2">
    <source>
        <dbReference type="ARBA" id="ARBA00022801"/>
    </source>
</evidence>
<dbReference type="InterPro" id="IPR036895">
    <property type="entry name" value="Uracil-DNA_glycosylase-like_sf"/>
</dbReference>
<dbReference type="EMBL" id="KL198067">
    <property type="protein sequence ID" value="KDQ10527.1"/>
    <property type="molecule type" value="Genomic_DNA"/>
</dbReference>
<dbReference type="CDD" id="cd10028">
    <property type="entry name" value="UDG-F2_TDG_MUG"/>
    <property type="match status" value="1"/>
</dbReference>
<accession>A0A067MF73</accession>
<feature type="compositionally biased region" description="Basic and acidic residues" evidence="4">
    <location>
        <begin position="237"/>
        <end position="246"/>
    </location>
</feature>